<organism evidence="1 2">
    <name type="scientific">Meloidogyne graminicola</name>
    <dbReference type="NCBI Taxonomy" id="189291"/>
    <lineage>
        <taxon>Eukaryota</taxon>
        <taxon>Metazoa</taxon>
        <taxon>Ecdysozoa</taxon>
        <taxon>Nematoda</taxon>
        <taxon>Chromadorea</taxon>
        <taxon>Rhabditida</taxon>
        <taxon>Tylenchina</taxon>
        <taxon>Tylenchomorpha</taxon>
        <taxon>Tylenchoidea</taxon>
        <taxon>Meloidogynidae</taxon>
        <taxon>Meloidogyninae</taxon>
        <taxon>Meloidogyne</taxon>
    </lineage>
</organism>
<accession>A0A8S9ZQL4</accession>
<reference evidence="1" key="1">
    <citation type="journal article" date="2020" name="Ecol. Evol.">
        <title>Genome structure and content of the rice root-knot nematode (Meloidogyne graminicola).</title>
        <authorList>
            <person name="Phan N.T."/>
            <person name="Danchin E.G.J."/>
            <person name="Klopp C."/>
            <person name="Perfus-Barbeoch L."/>
            <person name="Kozlowski D.K."/>
            <person name="Koutsovoulos G.D."/>
            <person name="Lopez-Roques C."/>
            <person name="Bouchez O."/>
            <person name="Zahm M."/>
            <person name="Besnard G."/>
            <person name="Bellafiore S."/>
        </authorList>
    </citation>
    <scope>NUCLEOTIDE SEQUENCE</scope>
    <source>
        <strain evidence="1">VN-18</strain>
    </source>
</reference>
<keyword evidence="2" id="KW-1185">Reference proteome</keyword>
<gene>
    <name evidence="1" type="ORF">Mgra_00004943</name>
</gene>
<dbReference type="EMBL" id="JABEBT010000039">
    <property type="protein sequence ID" value="KAF7635700.1"/>
    <property type="molecule type" value="Genomic_DNA"/>
</dbReference>
<comment type="caution">
    <text evidence="1">The sequence shown here is derived from an EMBL/GenBank/DDBJ whole genome shotgun (WGS) entry which is preliminary data.</text>
</comment>
<sequence length="71" mass="8148">MISYLFELHRQKNHKLDSTKASGIGLRKKFKCCGGSCNSYMIMKKCSETGVRHCCETRRLLTVLVYDSDVK</sequence>
<evidence type="ECO:0000313" key="1">
    <source>
        <dbReference type="EMBL" id="KAF7635700.1"/>
    </source>
</evidence>
<dbReference type="AlphaFoldDB" id="A0A8S9ZQL4"/>
<dbReference type="Proteomes" id="UP000605970">
    <property type="component" value="Unassembled WGS sequence"/>
</dbReference>
<evidence type="ECO:0000313" key="2">
    <source>
        <dbReference type="Proteomes" id="UP000605970"/>
    </source>
</evidence>
<proteinExistence type="predicted"/>
<protein>
    <submittedName>
        <fullName evidence="1">Uncharacterized protein</fullName>
    </submittedName>
</protein>
<name>A0A8S9ZQL4_9BILA</name>